<dbReference type="GO" id="GO:0006352">
    <property type="term" value="P:DNA-templated transcription initiation"/>
    <property type="evidence" value="ECO:0007669"/>
    <property type="project" value="InterPro"/>
</dbReference>
<dbReference type="SUPFAM" id="SSF55945">
    <property type="entry name" value="TATA-box binding protein-like"/>
    <property type="match status" value="1"/>
</dbReference>
<keyword evidence="4 5" id="KW-0804">Transcription</keyword>
<dbReference type="InterPro" id="IPR000814">
    <property type="entry name" value="TBP"/>
</dbReference>
<gene>
    <name evidence="6" type="ORF">MY1_1110</name>
</gene>
<comment type="caution">
    <text evidence="6">The sequence shown here is derived from an EMBL/GenBank/DDBJ whole genome shotgun (WGS) entry which is preliminary data.</text>
</comment>
<dbReference type="STRING" id="1001994.MY1_1110"/>
<organism evidence="6 7">
    <name type="scientific">Nitrosarchaeum koreense MY1</name>
    <dbReference type="NCBI Taxonomy" id="1001994"/>
    <lineage>
        <taxon>Archaea</taxon>
        <taxon>Nitrososphaerota</taxon>
        <taxon>Nitrososphaeria</taxon>
        <taxon>Nitrosopumilales</taxon>
        <taxon>Nitrosopumilaceae</taxon>
        <taxon>Nitrosarchaeum</taxon>
    </lineage>
</organism>
<dbReference type="Proteomes" id="UP000004440">
    <property type="component" value="Unassembled WGS sequence"/>
</dbReference>
<dbReference type="EMBL" id="AFPU01000001">
    <property type="protein sequence ID" value="EGP93870.1"/>
    <property type="molecule type" value="Genomic_DNA"/>
</dbReference>
<protein>
    <recommendedName>
        <fullName evidence="5">TATA-box-binding protein</fullName>
    </recommendedName>
</protein>
<dbReference type="AlphaFoldDB" id="F9CX68"/>
<evidence type="ECO:0000256" key="4">
    <source>
        <dbReference type="ARBA" id="ARBA00023163"/>
    </source>
</evidence>
<dbReference type="Pfam" id="PF00352">
    <property type="entry name" value="TBP"/>
    <property type="match status" value="1"/>
</dbReference>
<reference evidence="6 7" key="1">
    <citation type="journal article" date="2011" name="J. Bacteriol.">
        <title>Genome Sequence of an Ammonia-Oxidizing Soil Archaeon, "Candidatus Nitrosoarchaeum koreensis" MY1.</title>
        <authorList>
            <person name="Kim B.K."/>
            <person name="Jung M.Y."/>
            <person name="Yu D.S."/>
            <person name="Park S.J."/>
            <person name="Oh T.K."/>
            <person name="Rhee S.K."/>
            <person name="Kim J.F."/>
        </authorList>
    </citation>
    <scope>NUCLEOTIDE SEQUENCE [LARGE SCALE GENOMIC DNA]</scope>
    <source>
        <strain evidence="6 7">MY1</strain>
    </source>
</reference>
<keyword evidence="5" id="KW-0805">Transcription regulation</keyword>
<dbReference type="Gene3D" id="3.30.310.10">
    <property type="entry name" value="TATA-Binding Protein"/>
    <property type="match status" value="1"/>
</dbReference>
<evidence type="ECO:0000256" key="2">
    <source>
        <dbReference type="ARBA" id="ARBA00022737"/>
    </source>
</evidence>
<dbReference type="PATRIC" id="fig|1001994.6.peg.1097"/>
<keyword evidence="3 5" id="KW-0238">DNA-binding</keyword>
<evidence type="ECO:0000256" key="1">
    <source>
        <dbReference type="ARBA" id="ARBA00005560"/>
    </source>
</evidence>
<keyword evidence="7" id="KW-1185">Reference proteome</keyword>
<dbReference type="PANTHER" id="PTHR10126">
    <property type="entry name" value="TATA-BOX BINDING PROTEIN"/>
    <property type="match status" value="1"/>
</dbReference>
<dbReference type="InterPro" id="IPR012295">
    <property type="entry name" value="TBP_dom_sf"/>
</dbReference>
<comment type="function">
    <text evidence="5">General factor that plays a role in the activation of archaeal genes transcribed by RNA polymerase. Binds specifically to the TATA box promoter element which lies close to the position of transcription initiation.</text>
</comment>
<sequence>MVCTGAKSEKHAYIALNNVINLLRSKNIQIKNDADIMIQNVVTAVNLGGKILIEEAATKLPRSMYEPDQFPGLIHRQLNPKTVMLLFASGKLICTGGKSSEQAFNAIHQIHSMLEEKKLISYG</sequence>
<evidence type="ECO:0000313" key="7">
    <source>
        <dbReference type="Proteomes" id="UP000004440"/>
    </source>
</evidence>
<accession>F9CX68</accession>
<dbReference type="GO" id="GO:0003677">
    <property type="term" value="F:DNA binding"/>
    <property type="evidence" value="ECO:0007669"/>
    <property type="project" value="UniProtKB-KW"/>
</dbReference>
<proteinExistence type="inferred from homology"/>
<dbReference type="InterPro" id="IPR030491">
    <property type="entry name" value="TBP_CS"/>
</dbReference>
<dbReference type="PROSITE" id="PS00351">
    <property type="entry name" value="TFIID"/>
    <property type="match status" value="1"/>
</dbReference>
<name>F9CX68_9ARCH</name>
<evidence type="ECO:0000313" key="6">
    <source>
        <dbReference type="EMBL" id="EGP93870.1"/>
    </source>
</evidence>
<comment type="similarity">
    <text evidence="1 5">Belongs to the TBP family.</text>
</comment>
<evidence type="ECO:0000256" key="3">
    <source>
        <dbReference type="ARBA" id="ARBA00023125"/>
    </source>
</evidence>
<evidence type="ECO:0000256" key="5">
    <source>
        <dbReference type="RuleBase" id="RU000523"/>
    </source>
</evidence>
<dbReference type="PRINTS" id="PR00686">
    <property type="entry name" value="TIFACTORIID"/>
</dbReference>
<keyword evidence="2" id="KW-0677">Repeat</keyword>